<comment type="caution">
    <text evidence="2">The sequence shown here is derived from an EMBL/GenBank/DDBJ whole genome shotgun (WGS) entry which is preliminary data.</text>
</comment>
<sequence length="101" mass="10869">MRKLTDLPTCTWLAVGLSAMLKSFVAADAAVGATTNTLNIAAITASRPAPSRRRAVACAVPVVAPDRGIGFVKENGDRRRSVRRESTVRNGYRSVAIRRVM</sequence>
<reference evidence="2" key="1">
    <citation type="submission" date="2021-01" db="EMBL/GenBank/DDBJ databases">
        <title>Whole genome shotgun sequence of Dactylosporangium siamense NBRC 106093.</title>
        <authorList>
            <person name="Komaki H."/>
            <person name="Tamura T."/>
        </authorList>
    </citation>
    <scope>NUCLEOTIDE SEQUENCE</scope>
    <source>
        <strain evidence="2">NBRC 106093</strain>
    </source>
</reference>
<dbReference type="EMBL" id="BONQ01000078">
    <property type="protein sequence ID" value="GIG46954.1"/>
    <property type="molecule type" value="Genomic_DNA"/>
</dbReference>
<accession>A0A919PN86</accession>
<dbReference type="AlphaFoldDB" id="A0A919PN86"/>
<evidence type="ECO:0000313" key="3">
    <source>
        <dbReference type="Proteomes" id="UP000660611"/>
    </source>
</evidence>
<organism evidence="2 3">
    <name type="scientific">Dactylosporangium siamense</name>
    <dbReference type="NCBI Taxonomy" id="685454"/>
    <lineage>
        <taxon>Bacteria</taxon>
        <taxon>Bacillati</taxon>
        <taxon>Actinomycetota</taxon>
        <taxon>Actinomycetes</taxon>
        <taxon>Micromonosporales</taxon>
        <taxon>Micromonosporaceae</taxon>
        <taxon>Dactylosporangium</taxon>
    </lineage>
</organism>
<protein>
    <recommendedName>
        <fullName evidence="4">Secreted protein</fullName>
    </recommendedName>
</protein>
<feature type="chain" id="PRO_5038364295" description="Secreted protein" evidence="1">
    <location>
        <begin position="30"/>
        <end position="101"/>
    </location>
</feature>
<evidence type="ECO:0000313" key="2">
    <source>
        <dbReference type="EMBL" id="GIG46954.1"/>
    </source>
</evidence>
<evidence type="ECO:0008006" key="4">
    <source>
        <dbReference type="Google" id="ProtNLM"/>
    </source>
</evidence>
<dbReference type="Proteomes" id="UP000660611">
    <property type="component" value="Unassembled WGS sequence"/>
</dbReference>
<keyword evidence="3" id="KW-1185">Reference proteome</keyword>
<gene>
    <name evidence="2" type="ORF">Dsi01nite_049950</name>
</gene>
<evidence type="ECO:0000256" key="1">
    <source>
        <dbReference type="SAM" id="SignalP"/>
    </source>
</evidence>
<keyword evidence="1" id="KW-0732">Signal</keyword>
<feature type="signal peptide" evidence="1">
    <location>
        <begin position="1"/>
        <end position="29"/>
    </location>
</feature>
<name>A0A919PN86_9ACTN</name>
<proteinExistence type="predicted"/>